<feature type="region of interest" description="Disordered" evidence="1">
    <location>
        <begin position="177"/>
        <end position="198"/>
    </location>
</feature>
<dbReference type="InterPro" id="IPR022754">
    <property type="entry name" value="DNA_pol_III_gamma-3"/>
</dbReference>
<dbReference type="InterPro" id="IPR008921">
    <property type="entry name" value="DNA_pol3_clamp-load_cplx_C"/>
</dbReference>
<dbReference type="GO" id="GO:0003887">
    <property type="term" value="F:DNA-directed DNA polymerase activity"/>
    <property type="evidence" value="ECO:0007669"/>
    <property type="project" value="InterPro"/>
</dbReference>
<proteinExistence type="predicted"/>
<feature type="non-terminal residue" evidence="3">
    <location>
        <position position="1"/>
    </location>
</feature>
<comment type="caution">
    <text evidence="3">The sequence shown here is derived from an EMBL/GenBank/DDBJ whole genome shotgun (WGS) entry which is preliminary data.</text>
</comment>
<sequence length="246" mass="28627">ILGTISKDLLFAFSKTILEEKPDEVFPLVEKVIESGYDLRFFYKELVQHFRNLLLVRSVKNPQDLLSLNEEDMNDLKEEAKKASEEELLRYLVALQQGEPGLKFSSHPRIYLEVFVVKLSHFKKITPLKDVIQELEDIKKELKSPSGKEFNKITFQKEKALEEKVLEEKVLEEKAPEVSNQKINEMTPNKFEEDKGKKEREIEAAMKDPSVQSFMDKFKAQVLSIKPIKKAEDDKNKLPFDLGRKK</sequence>
<evidence type="ECO:0000256" key="1">
    <source>
        <dbReference type="SAM" id="MobiDB-lite"/>
    </source>
</evidence>
<feature type="domain" description="DNA polymerase III gamma subunit" evidence="2">
    <location>
        <begin position="1"/>
        <end position="134"/>
    </location>
</feature>
<evidence type="ECO:0000313" key="3">
    <source>
        <dbReference type="EMBL" id="KKL59818.1"/>
    </source>
</evidence>
<protein>
    <recommendedName>
        <fullName evidence="2">DNA polymerase III gamma subunit domain-containing protein</fullName>
    </recommendedName>
</protein>
<dbReference type="GO" id="GO:0003677">
    <property type="term" value="F:DNA binding"/>
    <property type="evidence" value="ECO:0007669"/>
    <property type="project" value="InterPro"/>
</dbReference>
<dbReference type="Gene3D" id="1.20.272.10">
    <property type="match status" value="1"/>
</dbReference>
<name>A0A0F9DDL1_9ZZZZ</name>
<accession>A0A0F9DDL1</accession>
<dbReference type="GO" id="GO:0006260">
    <property type="term" value="P:DNA replication"/>
    <property type="evidence" value="ECO:0007669"/>
    <property type="project" value="InterPro"/>
</dbReference>
<evidence type="ECO:0000259" key="2">
    <source>
        <dbReference type="Pfam" id="PF12169"/>
    </source>
</evidence>
<gene>
    <name evidence="3" type="ORF">LCGC14_2211500</name>
</gene>
<dbReference type="AlphaFoldDB" id="A0A0F9DDL1"/>
<organism evidence="3">
    <name type="scientific">marine sediment metagenome</name>
    <dbReference type="NCBI Taxonomy" id="412755"/>
    <lineage>
        <taxon>unclassified sequences</taxon>
        <taxon>metagenomes</taxon>
        <taxon>ecological metagenomes</taxon>
    </lineage>
</organism>
<dbReference type="Pfam" id="PF12169">
    <property type="entry name" value="DNA_pol3_gamma3"/>
    <property type="match status" value="1"/>
</dbReference>
<reference evidence="3" key="1">
    <citation type="journal article" date="2015" name="Nature">
        <title>Complex archaea that bridge the gap between prokaryotes and eukaryotes.</title>
        <authorList>
            <person name="Spang A."/>
            <person name="Saw J.H."/>
            <person name="Jorgensen S.L."/>
            <person name="Zaremba-Niedzwiedzka K."/>
            <person name="Martijn J."/>
            <person name="Lind A.E."/>
            <person name="van Eijk R."/>
            <person name="Schleper C."/>
            <person name="Guy L."/>
            <person name="Ettema T.J."/>
        </authorList>
    </citation>
    <scope>NUCLEOTIDE SEQUENCE</scope>
</reference>
<dbReference type="SUPFAM" id="SSF48019">
    <property type="entry name" value="post-AAA+ oligomerization domain-like"/>
    <property type="match status" value="1"/>
</dbReference>
<dbReference type="EMBL" id="LAZR01029357">
    <property type="protein sequence ID" value="KKL59818.1"/>
    <property type="molecule type" value="Genomic_DNA"/>
</dbReference>